<dbReference type="InterPro" id="IPR040198">
    <property type="entry name" value="Fido_containing"/>
</dbReference>
<gene>
    <name evidence="5" type="ORF">Psch_03392</name>
</gene>
<reference evidence="5 6" key="1">
    <citation type="journal article" date="2018" name="Environ. Microbiol.">
        <title>Novel energy conservation strategies and behaviour of Pelotomaculum schinkii driving syntrophic propionate catabolism.</title>
        <authorList>
            <person name="Hidalgo-Ahumada C.A.P."/>
            <person name="Nobu M.K."/>
            <person name="Narihiro T."/>
            <person name="Tamaki H."/>
            <person name="Liu W.T."/>
            <person name="Kamagata Y."/>
            <person name="Stams A.J.M."/>
            <person name="Imachi H."/>
            <person name="Sousa D.Z."/>
        </authorList>
    </citation>
    <scope>NUCLEOTIDE SEQUENCE [LARGE SCALE GENOMIC DNA]</scope>
    <source>
        <strain evidence="5 6">HH</strain>
    </source>
</reference>
<evidence type="ECO:0000256" key="3">
    <source>
        <dbReference type="PIRSR" id="PIRSR640198-3"/>
    </source>
</evidence>
<dbReference type="Gene3D" id="1.10.3290.10">
    <property type="entry name" value="Fido-like domain"/>
    <property type="match status" value="1"/>
</dbReference>
<keyword evidence="6" id="KW-1185">Reference proteome</keyword>
<dbReference type="EMBL" id="QFGA01000003">
    <property type="protein sequence ID" value="TEB04630.1"/>
    <property type="molecule type" value="Genomic_DNA"/>
</dbReference>
<dbReference type="PROSITE" id="PS51459">
    <property type="entry name" value="FIDO"/>
    <property type="match status" value="1"/>
</dbReference>
<keyword evidence="2" id="KW-0547">Nucleotide-binding</keyword>
<comment type="caution">
    <text evidence="5">The sequence shown here is derived from an EMBL/GenBank/DDBJ whole genome shotgun (WGS) entry which is preliminary data.</text>
</comment>
<evidence type="ECO:0000256" key="1">
    <source>
        <dbReference type="PIRSR" id="PIRSR640198-1"/>
    </source>
</evidence>
<feature type="site" description="Important for autoinhibition of adenylyltransferase activity" evidence="3">
    <location>
        <position position="44"/>
    </location>
</feature>
<accession>A0A4Y7R7M0</accession>
<protein>
    <submittedName>
        <fullName evidence="5">Fic/DOC family protein</fullName>
    </submittedName>
</protein>
<dbReference type="AlphaFoldDB" id="A0A4Y7R7M0"/>
<dbReference type="Proteomes" id="UP000298324">
    <property type="component" value="Unassembled WGS sequence"/>
</dbReference>
<evidence type="ECO:0000313" key="6">
    <source>
        <dbReference type="Proteomes" id="UP000298324"/>
    </source>
</evidence>
<feature type="binding site" evidence="2">
    <location>
        <begin position="176"/>
        <end position="183"/>
    </location>
    <ligand>
        <name>ATP</name>
        <dbReference type="ChEBI" id="CHEBI:30616"/>
    </ligand>
</feature>
<sequence length="249" mass="28897">MTLYDKIDRYKASIDEHRPFEGHLLNEIKGYYRIGLTWSSNALEGNTLTISETKVLLEDGLTVGGKPLKDTFEALGHAQAYDFMFTLLGSRRITEADALTMHRMFYTGIDAKEAGRYRDRPVFIAGSQYKVCDVKLIGQEMAKLFQWVAEKRDKYHPVKFAAQLHKRFVFIHPFIDGNGRISRLLMNTALIQDGYMLAVIPPVLRQEYNSLLERAHKDDRPFMDFIAERVYETQKEIMRLLHIPFPKMT</sequence>
<dbReference type="Pfam" id="PF02661">
    <property type="entry name" value="Fic"/>
    <property type="match status" value="1"/>
</dbReference>
<organism evidence="5 6">
    <name type="scientific">Pelotomaculum schinkii</name>
    <dbReference type="NCBI Taxonomy" id="78350"/>
    <lineage>
        <taxon>Bacteria</taxon>
        <taxon>Bacillati</taxon>
        <taxon>Bacillota</taxon>
        <taxon>Clostridia</taxon>
        <taxon>Eubacteriales</taxon>
        <taxon>Desulfotomaculaceae</taxon>
        <taxon>Pelotomaculum</taxon>
    </lineage>
</organism>
<evidence type="ECO:0000313" key="5">
    <source>
        <dbReference type="EMBL" id="TEB04630.1"/>
    </source>
</evidence>
<dbReference type="PANTHER" id="PTHR13504">
    <property type="entry name" value="FIDO DOMAIN-CONTAINING PROTEIN DDB_G0283145"/>
    <property type="match status" value="1"/>
</dbReference>
<keyword evidence="2" id="KW-0067">ATP-binding</keyword>
<dbReference type="PANTHER" id="PTHR13504:SF38">
    <property type="entry name" value="FIDO DOMAIN-CONTAINING PROTEIN"/>
    <property type="match status" value="1"/>
</dbReference>
<feature type="domain" description="Fido" evidence="4">
    <location>
        <begin position="93"/>
        <end position="228"/>
    </location>
</feature>
<dbReference type="InterPro" id="IPR003812">
    <property type="entry name" value="Fido"/>
</dbReference>
<dbReference type="InterPro" id="IPR036597">
    <property type="entry name" value="Fido-like_dom_sf"/>
</dbReference>
<dbReference type="RefSeq" id="WP_190258985.1">
    <property type="nucleotide sequence ID" value="NZ_QFGA01000003.1"/>
</dbReference>
<proteinExistence type="predicted"/>
<evidence type="ECO:0000256" key="2">
    <source>
        <dbReference type="PIRSR" id="PIRSR640198-2"/>
    </source>
</evidence>
<name>A0A4Y7R7M0_9FIRM</name>
<evidence type="ECO:0000259" key="4">
    <source>
        <dbReference type="PROSITE" id="PS51459"/>
    </source>
</evidence>
<dbReference type="GO" id="GO:0005524">
    <property type="term" value="F:ATP binding"/>
    <property type="evidence" value="ECO:0007669"/>
    <property type="project" value="UniProtKB-KW"/>
</dbReference>
<feature type="active site" evidence="1">
    <location>
        <position position="172"/>
    </location>
</feature>
<dbReference type="SUPFAM" id="SSF140931">
    <property type="entry name" value="Fic-like"/>
    <property type="match status" value="1"/>
</dbReference>